<dbReference type="GeneID" id="111349084"/>
<dbReference type="RefSeq" id="XP_022815827.1">
    <property type="nucleotide sequence ID" value="XM_022960059.1"/>
</dbReference>
<dbReference type="OrthoDB" id="8193306at2759"/>
<gene>
    <name evidence="4" type="primary">LOC111349084</name>
</gene>
<organism evidence="3 4">
    <name type="scientific">Spodoptera litura</name>
    <name type="common">Asian cotton leafworm</name>
    <dbReference type="NCBI Taxonomy" id="69820"/>
    <lineage>
        <taxon>Eukaryota</taxon>
        <taxon>Metazoa</taxon>
        <taxon>Ecdysozoa</taxon>
        <taxon>Arthropoda</taxon>
        <taxon>Hexapoda</taxon>
        <taxon>Insecta</taxon>
        <taxon>Pterygota</taxon>
        <taxon>Neoptera</taxon>
        <taxon>Endopterygota</taxon>
        <taxon>Lepidoptera</taxon>
        <taxon>Glossata</taxon>
        <taxon>Ditrysia</taxon>
        <taxon>Noctuoidea</taxon>
        <taxon>Noctuidae</taxon>
        <taxon>Amphipyrinae</taxon>
        <taxon>Spodoptera</taxon>
    </lineage>
</organism>
<feature type="region of interest" description="Disordered" evidence="1">
    <location>
        <begin position="113"/>
        <end position="136"/>
    </location>
</feature>
<dbReference type="InterPro" id="IPR058554">
    <property type="entry name" value="RAG1_RNase_H"/>
</dbReference>
<dbReference type="Pfam" id="PF26100">
    <property type="entry name" value="RAG1_RNase_H"/>
    <property type="match status" value="1"/>
</dbReference>
<reference evidence="4" key="1">
    <citation type="submission" date="2025-08" db="UniProtKB">
        <authorList>
            <consortium name="RefSeq"/>
        </authorList>
    </citation>
    <scope>IDENTIFICATION</scope>
    <source>
        <strain evidence="4">Ishihara</strain>
        <tissue evidence="4">Whole body</tissue>
    </source>
</reference>
<evidence type="ECO:0000259" key="2">
    <source>
        <dbReference type="Pfam" id="PF26100"/>
    </source>
</evidence>
<keyword evidence="3" id="KW-1185">Reference proteome</keyword>
<name>A0A9J7DT65_SPOLT</name>
<dbReference type="Proteomes" id="UP000301870">
    <property type="component" value="Chromosome 8"/>
</dbReference>
<dbReference type="AlphaFoldDB" id="A0A9J7DT65"/>
<sequence>MYFLCFERLRVVFFMDSSNRDARMQRKLIFEFWHSTPAKDRLNEVINFVKVQFGVLVQNEERDEKLKAFLKKECEKIRVKWVRKQRRLDLFLKEHEDWLNEDLNFNMLVAPEDLSQPSTSGGRPQKSFKESSEKSKKRKVQHLLHNYSSDELTFATQVSVRASGKRDAATIIQELSTSSPKRATKYKKARKILNTPKEKKPYTPDEALAFFISNNLTVQTYKNIQQEAKERGFNAYPCYDYVAKVKKQCYPPVENITVTDISAEVKLDALLSHTALRICKDIIGERLDISVLNYTLIYKWGCDGSSGHSLYKQPFEDPDSTDEYMFIISLVPIRLVNDEQKIIWENPRPSSPRFCRVIKFIYKKETEALIKEECQVIEKQIMELEPTRVEVKGVAISIKHNLIMSMIDGKVCNVLTENKSTQRCFICKATSKEMNSLQPMVREVDESMYAFGISSLHAYIRTMECLLNISYRMDIREWQVRGEQNKKIVKKTKEEIQNKFKGIGLIIDKVKPGFGTSNDGNTARAFFYNCATTAQITNIDENLIHRFGTILAAITSGYEINTEKFQEFCHETRVIYVNLYGWYNMPATVHKILVHGASIIKNCIIPIGQMSEEASEAKNKEIRKARLGHTMKTSRYRTNYDLMKHLLISSDPYITLLRKLPRKSTLRHDKDVLTLLKD</sequence>
<proteinExistence type="predicted"/>
<feature type="domain" description="V(D)J recombination-activating protein 1 RNase H" evidence="2">
    <location>
        <begin position="298"/>
        <end position="412"/>
    </location>
</feature>
<accession>A0A9J7DT65</accession>
<protein>
    <submittedName>
        <fullName evidence="4">Uncharacterized protein LOC111349084</fullName>
    </submittedName>
</protein>
<evidence type="ECO:0000256" key="1">
    <source>
        <dbReference type="SAM" id="MobiDB-lite"/>
    </source>
</evidence>
<dbReference type="KEGG" id="sliu:111349084"/>
<evidence type="ECO:0000313" key="3">
    <source>
        <dbReference type="Proteomes" id="UP000301870"/>
    </source>
</evidence>
<evidence type="ECO:0000313" key="4">
    <source>
        <dbReference type="RefSeq" id="XP_022815827.1"/>
    </source>
</evidence>